<keyword evidence="1" id="KW-0479">Metal-binding</keyword>
<keyword evidence="6" id="KW-0175">Coiled coil</keyword>
<dbReference type="PANTHER" id="PTHR22663">
    <property type="entry name" value="RING FINGER PROTEIN NARYA-RELATED"/>
    <property type="match status" value="1"/>
</dbReference>
<feature type="region of interest" description="Disordered" evidence="7">
    <location>
        <begin position="268"/>
        <end position="290"/>
    </location>
</feature>
<evidence type="ECO:0000259" key="8">
    <source>
        <dbReference type="PROSITE" id="PS50089"/>
    </source>
</evidence>
<dbReference type="GO" id="GO:0007131">
    <property type="term" value="P:reciprocal meiotic recombination"/>
    <property type="evidence" value="ECO:0007669"/>
    <property type="project" value="InterPro"/>
</dbReference>
<dbReference type="InterPro" id="IPR042123">
    <property type="entry name" value="Zip3/RNF212-like"/>
</dbReference>
<keyword evidence="4" id="KW-0469">Meiosis</keyword>
<dbReference type="InterPro" id="IPR017907">
    <property type="entry name" value="Znf_RING_CS"/>
</dbReference>
<dbReference type="Gene3D" id="3.30.40.10">
    <property type="entry name" value="Zinc/RING finger domain, C3HC4 (zinc finger)"/>
    <property type="match status" value="1"/>
</dbReference>
<protein>
    <submittedName>
        <fullName evidence="9">RING finger protein</fullName>
    </submittedName>
</protein>
<dbReference type="GO" id="GO:0000795">
    <property type="term" value="C:synaptonemal complex"/>
    <property type="evidence" value="ECO:0007669"/>
    <property type="project" value="InterPro"/>
</dbReference>
<dbReference type="EMBL" id="WIXE01014565">
    <property type="protein sequence ID" value="KAK5974187.1"/>
    <property type="molecule type" value="Genomic_DNA"/>
</dbReference>
<dbReference type="AlphaFoldDB" id="A0AAN8FHJ5"/>
<evidence type="ECO:0000256" key="5">
    <source>
        <dbReference type="PROSITE-ProRule" id="PRU00175"/>
    </source>
</evidence>
<reference evidence="9 10" key="1">
    <citation type="submission" date="2019-10" db="EMBL/GenBank/DDBJ databases">
        <title>Assembly and Annotation for the nematode Trichostrongylus colubriformis.</title>
        <authorList>
            <person name="Martin J."/>
        </authorList>
    </citation>
    <scope>NUCLEOTIDE SEQUENCE [LARGE SCALE GENOMIC DNA]</scope>
    <source>
        <strain evidence="9">G859</strain>
        <tissue evidence="9">Whole worm</tissue>
    </source>
</reference>
<sequence length="364" mass="40685">MEVSEIAAFFFVMADFMHCNSCYKQPSVQGDNTFFLTSCYHILCKNCLQKETGEPLLCTVCKHEMKVVEINSAMDPKLQDLFKPPKKLIAEKLAVLKRKYDFQQTLVNSLLNHLKKQRAKLEQLTQYCQKQAKLSKDKEREMAELKEWINVAERKMKENEQEKACLQKEIEDLKKLTSRFGRNADYETTIDKIFAAPPDNRVASAGNVSLDGNFDTIDVTEQSTPSFLQTPSEVYVSNTLSSMPCNLVSPQPSGNNSVVSEMTTPKMLGLPKKGLDNSGGISHTSRRTGLDTQNPYAEVFSRSSTLPKHTSRTPTAKSQSNVFSGVRTSLPRLSSKSPTAPGYVTPDPIIPRVNAPSTLGRNNF</sequence>
<dbReference type="PROSITE" id="PS00518">
    <property type="entry name" value="ZF_RING_1"/>
    <property type="match status" value="1"/>
</dbReference>
<name>A0AAN8FHJ5_TRICO</name>
<evidence type="ECO:0000256" key="6">
    <source>
        <dbReference type="SAM" id="Coils"/>
    </source>
</evidence>
<dbReference type="Proteomes" id="UP001331761">
    <property type="component" value="Unassembled WGS sequence"/>
</dbReference>
<gene>
    <name evidence="9" type="ORF">GCK32_008848</name>
</gene>
<dbReference type="InterPro" id="IPR013083">
    <property type="entry name" value="Znf_RING/FYVE/PHD"/>
</dbReference>
<keyword evidence="3" id="KW-0862">Zinc</keyword>
<proteinExistence type="predicted"/>
<evidence type="ECO:0000256" key="2">
    <source>
        <dbReference type="ARBA" id="ARBA00022771"/>
    </source>
</evidence>
<organism evidence="9 10">
    <name type="scientific">Trichostrongylus colubriformis</name>
    <name type="common">Black scour worm</name>
    <dbReference type="NCBI Taxonomy" id="6319"/>
    <lineage>
        <taxon>Eukaryota</taxon>
        <taxon>Metazoa</taxon>
        <taxon>Ecdysozoa</taxon>
        <taxon>Nematoda</taxon>
        <taxon>Chromadorea</taxon>
        <taxon>Rhabditida</taxon>
        <taxon>Rhabditina</taxon>
        <taxon>Rhabditomorpha</taxon>
        <taxon>Strongyloidea</taxon>
        <taxon>Trichostrongylidae</taxon>
        <taxon>Trichostrongylus</taxon>
    </lineage>
</organism>
<evidence type="ECO:0000256" key="1">
    <source>
        <dbReference type="ARBA" id="ARBA00022723"/>
    </source>
</evidence>
<evidence type="ECO:0000313" key="9">
    <source>
        <dbReference type="EMBL" id="KAK5974187.1"/>
    </source>
</evidence>
<dbReference type="GO" id="GO:0008270">
    <property type="term" value="F:zinc ion binding"/>
    <property type="evidence" value="ECO:0007669"/>
    <property type="project" value="UniProtKB-KW"/>
</dbReference>
<feature type="region of interest" description="Disordered" evidence="7">
    <location>
        <begin position="302"/>
        <end position="364"/>
    </location>
</feature>
<feature type="domain" description="RING-type" evidence="8">
    <location>
        <begin position="19"/>
        <end position="62"/>
    </location>
</feature>
<feature type="coiled-coil region" evidence="6">
    <location>
        <begin position="107"/>
        <end position="176"/>
    </location>
</feature>
<comment type="caution">
    <text evidence="9">The sequence shown here is derived from an EMBL/GenBank/DDBJ whole genome shotgun (WGS) entry which is preliminary data.</text>
</comment>
<dbReference type="GO" id="GO:0007129">
    <property type="term" value="P:homologous chromosome pairing at meiosis"/>
    <property type="evidence" value="ECO:0007669"/>
    <property type="project" value="TreeGrafter"/>
</dbReference>
<dbReference type="PROSITE" id="PS50089">
    <property type="entry name" value="ZF_RING_2"/>
    <property type="match status" value="1"/>
</dbReference>
<evidence type="ECO:0000256" key="7">
    <source>
        <dbReference type="SAM" id="MobiDB-lite"/>
    </source>
</evidence>
<evidence type="ECO:0000256" key="3">
    <source>
        <dbReference type="ARBA" id="ARBA00022833"/>
    </source>
</evidence>
<dbReference type="InterPro" id="IPR001841">
    <property type="entry name" value="Znf_RING"/>
</dbReference>
<dbReference type="PANTHER" id="PTHR22663:SF17">
    <property type="entry name" value="RING FINGER PROTEIN NARYA-RELATED"/>
    <property type="match status" value="1"/>
</dbReference>
<evidence type="ECO:0000256" key="4">
    <source>
        <dbReference type="ARBA" id="ARBA00023254"/>
    </source>
</evidence>
<dbReference type="SUPFAM" id="SSF57850">
    <property type="entry name" value="RING/U-box"/>
    <property type="match status" value="1"/>
</dbReference>
<keyword evidence="10" id="KW-1185">Reference proteome</keyword>
<dbReference type="Pfam" id="PF14634">
    <property type="entry name" value="zf-RING_5"/>
    <property type="match status" value="1"/>
</dbReference>
<accession>A0AAN8FHJ5</accession>
<keyword evidence="2 5" id="KW-0863">Zinc-finger</keyword>
<dbReference type="GO" id="GO:0019789">
    <property type="term" value="F:SUMO transferase activity"/>
    <property type="evidence" value="ECO:0007669"/>
    <property type="project" value="InterPro"/>
</dbReference>
<dbReference type="GO" id="GO:0016925">
    <property type="term" value="P:protein sumoylation"/>
    <property type="evidence" value="ECO:0007669"/>
    <property type="project" value="TreeGrafter"/>
</dbReference>
<feature type="compositionally biased region" description="Polar residues" evidence="7">
    <location>
        <begin position="355"/>
        <end position="364"/>
    </location>
</feature>
<evidence type="ECO:0000313" key="10">
    <source>
        <dbReference type="Proteomes" id="UP001331761"/>
    </source>
</evidence>
<feature type="compositionally biased region" description="Polar residues" evidence="7">
    <location>
        <begin position="302"/>
        <end position="338"/>
    </location>
</feature>